<sequence>MIRLVPALLLLLAACGESGLPEPRNDEVRVTGGGIGVDISGTAQIGVSGSYD</sequence>
<reference evidence="1 2" key="1">
    <citation type="submission" date="2017-03" db="EMBL/GenBank/DDBJ databases">
        <authorList>
            <person name="Afonso C.L."/>
            <person name="Miller P.J."/>
            <person name="Scott M.A."/>
            <person name="Spackman E."/>
            <person name="Goraichik I."/>
            <person name="Dimitrov K.M."/>
            <person name="Suarez D.L."/>
            <person name="Swayne D.E."/>
        </authorList>
    </citation>
    <scope>NUCLEOTIDE SEQUENCE [LARGE SCALE GENOMIC DNA]</scope>
    <source>
        <strain evidence="1 2">CECT 7066</strain>
    </source>
</reference>
<protein>
    <submittedName>
        <fullName evidence="1">Uncharacterized protein</fullName>
    </submittedName>
</protein>
<accession>A0A1Y5STF9</accession>
<organism evidence="1 2">
    <name type="scientific">Palleronia marisminoris</name>
    <dbReference type="NCBI Taxonomy" id="315423"/>
    <lineage>
        <taxon>Bacteria</taxon>
        <taxon>Pseudomonadati</taxon>
        <taxon>Pseudomonadota</taxon>
        <taxon>Alphaproteobacteria</taxon>
        <taxon>Rhodobacterales</taxon>
        <taxon>Roseobacteraceae</taxon>
        <taxon>Palleronia</taxon>
    </lineage>
</organism>
<dbReference type="EMBL" id="FWFV01000005">
    <property type="protein sequence ID" value="SLN47711.1"/>
    <property type="molecule type" value="Genomic_DNA"/>
</dbReference>
<keyword evidence="2" id="KW-1185">Reference proteome</keyword>
<dbReference type="STRING" id="315423.SAMN04488020_105184"/>
<name>A0A1Y5STF9_9RHOB</name>
<dbReference type="PROSITE" id="PS51257">
    <property type="entry name" value="PROKAR_LIPOPROTEIN"/>
    <property type="match status" value="1"/>
</dbReference>
<gene>
    <name evidence="1" type="ORF">PAM7066_02128</name>
</gene>
<dbReference type="RefSeq" id="WP_175484619.1">
    <property type="nucleotide sequence ID" value="NZ_FOPF01000005.1"/>
</dbReference>
<dbReference type="Proteomes" id="UP000193870">
    <property type="component" value="Unassembled WGS sequence"/>
</dbReference>
<evidence type="ECO:0000313" key="2">
    <source>
        <dbReference type="Proteomes" id="UP000193870"/>
    </source>
</evidence>
<proteinExistence type="predicted"/>
<evidence type="ECO:0000313" key="1">
    <source>
        <dbReference type="EMBL" id="SLN47711.1"/>
    </source>
</evidence>
<dbReference type="AlphaFoldDB" id="A0A1Y5STF9"/>